<dbReference type="Gramene" id="OMO49400">
    <property type="protein sequence ID" value="OMO49400"/>
    <property type="gene ID" value="CCACVL1_31020"/>
</dbReference>
<name>A0A1R3FUI4_COCAP</name>
<keyword evidence="4" id="KW-1185">Reference proteome</keyword>
<dbReference type="Proteomes" id="UP000188268">
    <property type="component" value="Unassembled WGS sequence"/>
</dbReference>
<evidence type="ECO:0000313" key="3">
    <source>
        <dbReference type="EMBL" id="OMO49400.1"/>
    </source>
</evidence>
<reference evidence="3 4" key="1">
    <citation type="submission" date="2013-09" db="EMBL/GenBank/DDBJ databases">
        <title>Corchorus capsularis genome sequencing.</title>
        <authorList>
            <person name="Alam M."/>
            <person name="Haque M.S."/>
            <person name="Islam M.S."/>
            <person name="Emdad E.M."/>
            <person name="Islam M.M."/>
            <person name="Ahmed B."/>
            <person name="Halim A."/>
            <person name="Hossen Q.M.M."/>
            <person name="Hossain M.Z."/>
            <person name="Ahmed R."/>
            <person name="Khan M.M."/>
            <person name="Islam R."/>
            <person name="Rashid M.M."/>
            <person name="Khan S.A."/>
            <person name="Rahman M.S."/>
            <person name="Alam M."/>
        </authorList>
    </citation>
    <scope>NUCLEOTIDE SEQUENCE [LARGE SCALE GENOMIC DNA]</scope>
    <source>
        <strain evidence="4">cv. CVL-1</strain>
        <tissue evidence="3">Whole seedling</tissue>
    </source>
</reference>
<comment type="caution">
    <text evidence="3">The sequence shown here is derived from an EMBL/GenBank/DDBJ whole genome shotgun (WGS) entry which is preliminary data.</text>
</comment>
<evidence type="ECO:0000313" key="4">
    <source>
        <dbReference type="Proteomes" id="UP000188268"/>
    </source>
</evidence>
<protein>
    <submittedName>
        <fullName evidence="3">Putative Disease resistance protein RPS2</fullName>
    </submittedName>
</protein>
<feature type="domain" description="Disease resistance protein At4g27190-like leucine-rich repeats" evidence="2">
    <location>
        <begin position="156"/>
        <end position="218"/>
    </location>
</feature>
<dbReference type="SUPFAM" id="SSF52047">
    <property type="entry name" value="RNI-like"/>
    <property type="match status" value="1"/>
</dbReference>
<dbReference type="EMBL" id="AWWV01016494">
    <property type="protein sequence ID" value="OMO49400.1"/>
    <property type="molecule type" value="Genomic_DNA"/>
</dbReference>
<dbReference type="AlphaFoldDB" id="A0A1R3FUI4"/>
<evidence type="ECO:0000259" key="2">
    <source>
        <dbReference type="Pfam" id="PF23247"/>
    </source>
</evidence>
<dbReference type="PANTHER" id="PTHR33463:SF209">
    <property type="entry name" value="DISEASE RESISTANCE PROTEIN RPS2-LIKE"/>
    <property type="match status" value="1"/>
</dbReference>
<dbReference type="OrthoDB" id="1431577at2759"/>
<dbReference type="InterPro" id="IPR057135">
    <property type="entry name" value="At4g27190-like_LRR"/>
</dbReference>
<dbReference type="Pfam" id="PF23247">
    <property type="entry name" value="LRR_RPS2"/>
    <property type="match status" value="1"/>
</dbReference>
<proteinExistence type="predicted"/>
<gene>
    <name evidence="3" type="ORF">CCACVL1_31020</name>
</gene>
<dbReference type="InterPro" id="IPR050905">
    <property type="entry name" value="Plant_NBS-LRR"/>
</dbReference>
<sequence>MLRRRVAQSIASKDVEFKIRSKAGRVKRVAKEMTDLKQLCKGRPLALSGFLKSIHCNKMQQFDHCSSRGFLYMDRLEEIRVKDCDQMELVFHNPTILVSSREAVDENSTLVLCLSKLGTPSQSDDGPEPNSEYLKVGNFEEIFQVAGGCLFSKLERRLIIKDLSNKLKVIWKDPTQILTFQNLTHFELANCEELRNVFSLVLPRNLPQLRHLKVEGCDNNNQIPSSSKAHSGDIYFPII</sequence>
<evidence type="ECO:0000256" key="1">
    <source>
        <dbReference type="ARBA" id="ARBA00022821"/>
    </source>
</evidence>
<dbReference type="PANTHER" id="PTHR33463">
    <property type="entry name" value="NB-ARC DOMAIN-CONTAINING PROTEIN-RELATED"/>
    <property type="match status" value="1"/>
</dbReference>
<accession>A0A1R3FUI4</accession>
<dbReference type="InterPro" id="IPR032675">
    <property type="entry name" value="LRR_dom_sf"/>
</dbReference>
<dbReference type="Gene3D" id="3.80.10.10">
    <property type="entry name" value="Ribonuclease Inhibitor"/>
    <property type="match status" value="1"/>
</dbReference>
<organism evidence="3 4">
    <name type="scientific">Corchorus capsularis</name>
    <name type="common">Jute</name>
    <dbReference type="NCBI Taxonomy" id="210143"/>
    <lineage>
        <taxon>Eukaryota</taxon>
        <taxon>Viridiplantae</taxon>
        <taxon>Streptophyta</taxon>
        <taxon>Embryophyta</taxon>
        <taxon>Tracheophyta</taxon>
        <taxon>Spermatophyta</taxon>
        <taxon>Magnoliopsida</taxon>
        <taxon>eudicotyledons</taxon>
        <taxon>Gunneridae</taxon>
        <taxon>Pentapetalae</taxon>
        <taxon>rosids</taxon>
        <taxon>malvids</taxon>
        <taxon>Malvales</taxon>
        <taxon>Malvaceae</taxon>
        <taxon>Grewioideae</taxon>
        <taxon>Apeibeae</taxon>
        <taxon>Corchorus</taxon>
    </lineage>
</organism>
<keyword evidence="1" id="KW-0611">Plant defense</keyword>